<dbReference type="GO" id="GO:0005886">
    <property type="term" value="C:plasma membrane"/>
    <property type="evidence" value="ECO:0007669"/>
    <property type="project" value="UniProtKB-SubCell"/>
</dbReference>
<name>A0ABD2MZB2_9CUCU</name>
<reference evidence="9 10" key="1">
    <citation type="journal article" date="2021" name="BMC Biol.">
        <title>Horizontally acquired antibacterial genes associated with adaptive radiation of ladybird beetles.</title>
        <authorList>
            <person name="Li H.S."/>
            <person name="Tang X.F."/>
            <person name="Huang Y.H."/>
            <person name="Xu Z.Y."/>
            <person name="Chen M.L."/>
            <person name="Du X.Y."/>
            <person name="Qiu B.Y."/>
            <person name="Chen P.T."/>
            <person name="Zhang W."/>
            <person name="Slipinski A."/>
            <person name="Escalona H.E."/>
            <person name="Waterhouse R.M."/>
            <person name="Zwick A."/>
            <person name="Pang H."/>
        </authorList>
    </citation>
    <scope>NUCLEOTIDE SEQUENCE [LARGE SCALE GENOMIC DNA]</scope>
    <source>
        <strain evidence="9">SYSU2018</strain>
    </source>
</reference>
<keyword evidence="7" id="KW-0325">Glycoprotein</keyword>
<evidence type="ECO:0000256" key="2">
    <source>
        <dbReference type="ARBA" id="ARBA00022475"/>
    </source>
</evidence>
<evidence type="ECO:0000256" key="3">
    <source>
        <dbReference type="ARBA" id="ARBA00022692"/>
    </source>
</evidence>
<evidence type="ECO:0000256" key="7">
    <source>
        <dbReference type="ARBA" id="ARBA00023180"/>
    </source>
</evidence>
<protein>
    <submittedName>
        <fullName evidence="9">Uncharacterized protein</fullName>
    </submittedName>
</protein>
<evidence type="ECO:0000256" key="4">
    <source>
        <dbReference type="ARBA" id="ARBA00022989"/>
    </source>
</evidence>
<dbReference type="SUPFAM" id="SSF53850">
    <property type="entry name" value="Periplasmic binding protein-like II"/>
    <property type="match status" value="1"/>
</dbReference>
<dbReference type="PANTHER" id="PTHR42643">
    <property type="entry name" value="IONOTROPIC RECEPTOR 20A-RELATED"/>
    <property type="match status" value="1"/>
</dbReference>
<gene>
    <name evidence="9" type="ORF">HHI36_022183</name>
</gene>
<keyword evidence="6" id="KW-0675">Receptor</keyword>
<proteinExistence type="predicted"/>
<feature type="transmembrane region" description="Helical" evidence="8">
    <location>
        <begin position="276"/>
        <end position="299"/>
    </location>
</feature>
<keyword evidence="5 8" id="KW-0472">Membrane</keyword>
<organism evidence="9 10">
    <name type="scientific">Cryptolaemus montrouzieri</name>
    <dbReference type="NCBI Taxonomy" id="559131"/>
    <lineage>
        <taxon>Eukaryota</taxon>
        <taxon>Metazoa</taxon>
        <taxon>Ecdysozoa</taxon>
        <taxon>Arthropoda</taxon>
        <taxon>Hexapoda</taxon>
        <taxon>Insecta</taxon>
        <taxon>Pterygota</taxon>
        <taxon>Neoptera</taxon>
        <taxon>Endopterygota</taxon>
        <taxon>Coleoptera</taxon>
        <taxon>Polyphaga</taxon>
        <taxon>Cucujiformia</taxon>
        <taxon>Coccinelloidea</taxon>
        <taxon>Coccinellidae</taxon>
        <taxon>Scymninae</taxon>
        <taxon>Scymnini</taxon>
        <taxon>Cryptolaemus</taxon>
    </lineage>
</organism>
<dbReference type="Proteomes" id="UP001516400">
    <property type="component" value="Unassembled WGS sequence"/>
</dbReference>
<evidence type="ECO:0000313" key="9">
    <source>
        <dbReference type="EMBL" id="KAL3271711.1"/>
    </source>
</evidence>
<sequence>MNITVFQTITEFAVIQCIEQIVQNHASRDDFIGVTNVDSNLNFTSLRIDYGKSMESDLYNFYPRRIDFYIIEEYNLEKLMNLIVNLQNITGNAYNPGGKFLFVVKSLSSVFLELISTYNIVNAIFFNLITKEIFTYFPFKRHILNSVDTNFEKMGTCWDTHWPNLFPPKVPNFWVNSSISIAVSIQNAYSLCIDCKNKGIDMETLNIILNYSGIHGIFHVVKERNLLYTEDSYDIAIGNCAPKDPKFGGPDITYPYTDDPFIWVIPKPNYISRWKYYARIFDVTVCIVSIASILSLSFLWDFGKILFLGRISIWASLTVPRSVFTLFLAQSFIFKTNFIHHRILTIFIIFLSFMMSLFFSTRLTYLLNGLHLDGKINNFEEMLNHGLIIGCPKSVMKIFNKTTRVVEYLERNLVDCDLTNKCLKRVAYERDMAACKTVRRLRFEGLLDNNTGEWLVQELYPPIYVRHVVMFFRRNTPIFHLFNSYLSRLVQSGIIGIIVKKYEKMAVIKDVFLAPAQKLKLEHIAGPLVAWLIGNIFGGIILFVEQNRNRVKSKIK</sequence>
<dbReference type="PANTHER" id="PTHR42643:SF30">
    <property type="entry name" value="IONOTROPIC RECEPTOR 40A-RELATED"/>
    <property type="match status" value="1"/>
</dbReference>
<feature type="transmembrane region" description="Helical" evidence="8">
    <location>
        <begin position="524"/>
        <end position="544"/>
    </location>
</feature>
<dbReference type="EMBL" id="JABFTP020000042">
    <property type="protein sequence ID" value="KAL3271711.1"/>
    <property type="molecule type" value="Genomic_DNA"/>
</dbReference>
<dbReference type="AlphaFoldDB" id="A0ABD2MZB2"/>
<keyword evidence="4 8" id="KW-1133">Transmembrane helix</keyword>
<feature type="transmembrane region" description="Helical" evidence="8">
    <location>
        <begin position="311"/>
        <end position="334"/>
    </location>
</feature>
<keyword evidence="2" id="KW-1003">Cell membrane</keyword>
<evidence type="ECO:0000313" key="10">
    <source>
        <dbReference type="Proteomes" id="UP001516400"/>
    </source>
</evidence>
<evidence type="ECO:0000256" key="5">
    <source>
        <dbReference type="ARBA" id="ARBA00023136"/>
    </source>
</evidence>
<accession>A0ABD2MZB2</accession>
<evidence type="ECO:0000256" key="8">
    <source>
        <dbReference type="SAM" id="Phobius"/>
    </source>
</evidence>
<dbReference type="InterPro" id="IPR052192">
    <property type="entry name" value="Insect_Ionotropic_Sensory_Rcpt"/>
</dbReference>
<evidence type="ECO:0000256" key="6">
    <source>
        <dbReference type="ARBA" id="ARBA00023170"/>
    </source>
</evidence>
<keyword evidence="3 8" id="KW-0812">Transmembrane</keyword>
<comment type="caution">
    <text evidence="9">The sequence shown here is derived from an EMBL/GenBank/DDBJ whole genome shotgun (WGS) entry which is preliminary data.</text>
</comment>
<comment type="subcellular location">
    <subcellularLocation>
        <location evidence="1">Cell membrane</location>
        <topology evidence="1">Multi-pass membrane protein</topology>
    </subcellularLocation>
</comment>
<feature type="transmembrane region" description="Helical" evidence="8">
    <location>
        <begin position="346"/>
        <end position="365"/>
    </location>
</feature>
<evidence type="ECO:0000256" key="1">
    <source>
        <dbReference type="ARBA" id="ARBA00004651"/>
    </source>
</evidence>
<keyword evidence="10" id="KW-1185">Reference proteome</keyword>